<evidence type="ECO:0000256" key="1">
    <source>
        <dbReference type="SAM" id="MobiDB-lite"/>
    </source>
</evidence>
<organism evidence="2 3">
    <name type="scientific">Lithohypha guttulata</name>
    <dbReference type="NCBI Taxonomy" id="1690604"/>
    <lineage>
        <taxon>Eukaryota</taxon>
        <taxon>Fungi</taxon>
        <taxon>Dikarya</taxon>
        <taxon>Ascomycota</taxon>
        <taxon>Pezizomycotina</taxon>
        <taxon>Eurotiomycetes</taxon>
        <taxon>Chaetothyriomycetidae</taxon>
        <taxon>Chaetothyriales</taxon>
        <taxon>Trichomeriaceae</taxon>
        <taxon>Lithohypha</taxon>
    </lineage>
</organism>
<gene>
    <name evidence="2" type="ORF">LTR05_001133</name>
</gene>
<feature type="compositionally biased region" description="Basic and acidic residues" evidence="1">
    <location>
        <begin position="115"/>
        <end position="128"/>
    </location>
</feature>
<dbReference type="AlphaFoldDB" id="A0AAN7T798"/>
<evidence type="ECO:0000313" key="3">
    <source>
        <dbReference type="Proteomes" id="UP001309876"/>
    </source>
</evidence>
<feature type="region of interest" description="Disordered" evidence="1">
    <location>
        <begin position="115"/>
        <end position="157"/>
    </location>
</feature>
<protein>
    <submittedName>
        <fullName evidence="2">Uncharacterized protein</fullName>
    </submittedName>
</protein>
<dbReference type="Proteomes" id="UP001309876">
    <property type="component" value="Unassembled WGS sequence"/>
</dbReference>
<keyword evidence="3" id="KW-1185">Reference proteome</keyword>
<dbReference type="EMBL" id="JAVRRJ010000001">
    <property type="protein sequence ID" value="KAK5090955.1"/>
    <property type="molecule type" value="Genomic_DNA"/>
</dbReference>
<proteinExistence type="predicted"/>
<sequence>MAEPFKMGSTRRIIEEATPQDIAYSTVHGLSISYRRSATEEKEKALVDQYFELFVSVDPIQRVRKMNKMFPSKQEKGSTDLDSLHDFLKEVAVIMEWEGGNDVRRLLGLREIKPLSPRERQRREEATQRDNQGLDDLNAKFVGRTARQEDSNAEPLE</sequence>
<reference evidence="2 3" key="1">
    <citation type="submission" date="2023-08" db="EMBL/GenBank/DDBJ databases">
        <title>Black Yeasts Isolated from many extreme environments.</title>
        <authorList>
            <person name="Coleine C."/>
            <person name="Stajich J.E."/>
            <person name="Selbmann L."/>
        </authorList>
    </citation>
    <scope>NUCLEOTIDE SEQUENCE [LARGE SCALE GENOMIC DNA]</scope>
    <source>
        <strain evidence="2 3">CCFEE 5910</strain>
    </source>
</reference>
<comment type="caution">
    <text evidence="2">The sequence shown here is derived from an EMBL/GenBank/DDBJ whole genome shotgun (WGS) entry which is preliminary data.</text>
</comment>
<name>A0AAN7T798_9EURO</name>
<evidence type="ECO:0000313" key="2">
    <source>
        <dbReference type="EMBL" id="KAK5090955.1"/>
    </source>
</evidence>
<accession>A0AAN7T798</accession>